<gene>
    <name evidence="2" type="ORF">BDY17DRAFT_35989</name>
</gene>
<dbReference type="EMBL" id="MU001640">
    <property type="protein sequence ID" value="KAF2480315.1"/>
    <property type="molecule type" value="Genomic_DNA"/>
</dbReference>
<evidence type="ECO:0000313" key="2">
    <source>
        <dbReference type="EMBL" id="KAF2480315.1"/>
    </source>
</evidence>
<protein>
    <submittedName>
        <fullName evidence="2">Uncharacterized protein</fullName>
    </submittedName>
</protein>
<name>A0A6A6PK55_9PEZI</name>
<organism evidence="2 3">
    <name type="scientific">Neohortaea acidophila</name>
    <dbReference type="NCBI Taxonomy" id="245834"/>
    <lineage>
        <taxon>Eukaryota</taxon>
        <taxon>Fungi</taxon>
        <taxon>Dikarya</taxon>
        <taxon>Ascomycota</taxon>
        <taxon>Pezizomycotina</taxon>
        <taxon>Dothideomycetes</taxon>
        <taxon>Dothideomycetidae</taxon>
        <taxon>Mycosphaerellales</taxon>
        <taxon>Teratosphaeriaceae</taxon>
        <taxon>Neohortaea</taxon>
    </lineage>
</organism>
<dbReference type="Proteomes" id="UP000799767">
    <property type="component" value="Unassembled WGS sequence"/>
</dbReference>
<dbReference type="AlphaFoldDB" id="A0A6A6PK55"/>
<sequence length="313" mass="34176">MQLSASALSTSHSTNHHHLPLPAQPTMSYPFTGGPHANHDQYSQPNDYVVTNTEPRMLLDFSDLFAPHAQIETYTHHSTGNKPELRTTSPLPSPPSTGNTPERPTGSPVCYPPSDADNEYSPSSSPPRTPMLSFAAQAQQHHSKEPDSLIEWLDYLFDDMDMSRALTRAEQANWKAVLAARRYPHSEFCGALLHAVGMIRSAEDDAKALNVGDEDTARTGFLTGMPLETIAWEKVDEDGVKRMPTFTVHSGILQACAELRRLRVVIARHGEDGPGEQAAKMDVDVVMSSGMDGAAEYSSGDVSMDISSGDSHY</sequence>
<dbReference type="RefSeq" id="XP_033586885.1">
    <property type="nucleotide sequence ID" value="XM_033738298.1"/>
</dbReference>
<feature type="region of interest" description="Disordered" evidence="1">
    <location>
        <begin position="1"/>
        <end position="46"/>
    </location>
</feature>
<feature type="region of interest" description="Disordered" evidence="1">
    <location>
        <begin position="74"/>
        <end position="145"/>
    </location>
</feature>
<keyword evidence="3" id="KW-1185">Reference proteome</keyword>
<accession>A0A6A6PK55</accession>
<proteinExistence type="predicted"/>
<dbReference type="GeneID" id="54479300"/>
<reference evidence="2" key="1">
    <citation type="journal article" date="2020" name="Stud. Mycol.">
        <title>101 Dothideomycetes genomes: a test case for predicting lifestyles and emergence of pathogens.</title>
        <authorList>
            <person name="Haridas S."/>
            <person name="Albert R."/>
            <person name="Binder M."/>
            <person name="Bloem J."/>
            <person name="Labutti K."/>
            <person name="Salamov A."/>
            <person name="Andreopoulos B."/>
            <person name="Baker S."/>
            <person name="Barry K."/>
            <person name="Bills G."/>
            <person name="Bluhm B."/>
            <person name="Cannon C."/>
            <person name="Castanera R."/>
            <person name="Culley D."/>
            <person name="Daum C."/>
            <person name="Ezra D."/>
            <person name="Gonzalez J."/>
            <person name="Henrissat B."/>
            <person name="Kuo A."/>
            <person name="Liang C."/>
            <person name="Lipzen A."/>
            <person name="Lutzoni F."/>
            <person name="Magnuson J."/>
            <person name="Mondo S."/>
            <person name="Nolan M."/>
            <person name="Ohm R."/>
            <person name="Pangilinan J."/>
            <person name="Park H.-J."/>
            <person name="Ramirez L."/>
            <person name="Alfaro M."/>
            <person name="Sun H."/>
            <person name="Tritt A."/>
            <person name="Yoshinaga Y."/>
            <person name="Zwiers L.-H."/>
            <person name="Turgeon B."/>
            <person name="Goodwin S."/>
            <person name="Spatafora J."/>
            <person name="Crous P."/>
            <person name="Grigoriev I."/>
        </authorList>
    </citation>
    <scope>NUCLEOTIDE SEQUENCE</scope>
    <source>
        <strain evidence="2">CBS 113389</strain>
    </source>
</reference>
<feature type="compositionally biased region" description="Low complexity" evidence="1">
    <location>
        <begin position="1"/>
        <end position="13"/>
    </location>
</feature>
<evidence type="ECO:0000256" key="1">
    <source>
        <dbReference type="SAM" id="MobiDB-lite"/>
    </source>
</evidence>
<evidence type="ECO:0000313" key="3">
    <source>
        <dbReference type="Proteomes" id="UP000799767"/>
    </source>
</evidence>